<proteinExistence type="predicted"/>
<evidence type="ECO:0000313" key="2">
    <source>
        <dbReference type="EMBL" id="KPJ65067.1"/>
    </source>
</evidence>
<dbReference type="AlphaFoldDB" id="A0A0S7XS96"/>
<dbReference type="InterPro" id="IPR049279">
    <property type="entry name" value="DUF3108-like"/>
</dbReference>
<dbReference type="PATRIC" id="fig|1703775.3.peg.1133"/>
<dbReference type="Proteomes" id="UP000051861">
    <property type="component" value="Unassembled WGS sequence"/>
</dbReference>
<dbReference type="Pfam" id="PF21347">
    <property type="entry name" value="DUF3108_like"/>
    <property type="match status" value="1"/>
</dbReference>
<name>A0A0S7XS96_UNCSA</name>
<evidence type="ECO:0000259" key="1">
    <source>
        <dbReference type="Pfam" id="PF21347"/>
    </source>
</evidence>
<reference evidence="2 3" key="1">
    <citation type="journal article" date="2015" name="Microbiome">
        <title>Genomic resolution of linkages in carbon, nitrogen, and sulfur cycling among widespread estuary sediment bacteria.</title>
        <authorList>
            <person name="Baker B.J."/>
            <person name="Lazar C.S."/>
            <person name="Teske A.P."/>
            <person name="Dick G.J."/>
        </authorList>
    </citation>
    <scope>NUCLEOTIDE SEQUENCE [LARGE SCALE GENOMIC DNA]</scope>
    <source>
        <strain evidence="2">DG_54_3</strain>
    </source>
</reference>
<organism evidence="2 3">
    <name type="scientific">candidate division WOR-1 bacterium DG_54_3</name>
    <dbReference type="NCBI Taxonomy" id="1703775"/>
    <lineage>
        <taxon>Bacteria</taxon>
        <taxon>Bacillati</taxon>
        <taxon>Saganbacteria</taxon>
    </lineage>
</organism>
<protein>
    <recommendedName>
        <fullName evidence="1">DUF3108 domain-containing protein</fullName>
    </recommendedName>
</protein>
<gene>
    <name evidence="2" type="ORF">AMJ44_11135</name>
</gene>
<dbReference type="Gene3D" id="2.40.360.20">
    <property type="match status" value="1"/>
</dbReference>
<evidence type="ECO:0000313" key="3">
    <source>
        <dbReference type="Proteomes" id="UP000051861"/>
    </source>
</evidence>
<comment type="caution">
    <text evidence="2">The sequence shown here is derived from an EMBL/GenBank/DDBJ whole genome shotgun (WGS) entry which is preliminary data.</text>
</comment>
<sequence length="137" mass="15489">MAGDEDSFSNDSLGLRWHRHIDRTHHWDFLAEGKPITIARDTVELGDSVLTADTYYVYHFWLSISEGFEDVTVPAGEFKKCLRFKSVASNWSGNMERYNGISYQWYAKGVGLVKSEGPGEGEYWILKSASVGGINYP</sequence>
<feature type="domain" description="DUF3108" evidence="1">
    <location>
        <begin position="66"/>
        <end position="116"/>
    </location>
</feature>
<dbReference type="EMBL" id="LIZX01000138">
    <property type="protein sequence ID" value="KPJ65067.1"/>
    <property type="molecule type" value="Genomic_DNA"/>
</dbReference>
<accession>A0A0S7XS96</accession>